<keyword evidence="1" id="KW-1277">Toxin-antitoxin system</keyword>
<evidence type="ECO:0000313" key="3">
    <source>
        <dbReference type="Proteomes" id="UP000282435"/>
    </source>
</evidence>
<dbReference type="RefSeq" id="WP_126982833.1">
    <property type="nucleotide sequence ID" value="NZ_CP034670.1"/>
</dbReference>
<dbReference type="InterPro" id="IPR035093">
    <property type="entry name" value="RelE/ParE_toxin_dom_sf"/>
</dbReference>
<evidence type="ECO:0000256" key="1">
    <source>
        <dbReference type="ARBA" id="ARBA00022649"/>
    </source>
</evidence>
<proteinExistence type="predicted"/>
<dbReference type="Gene3D" id="3.30.2310.20">
    <property type="entry name" value="RelE-like"/>
    <property type="match status" value="1"/>
</dbReference>
<protein>
    <submittedName>
        <fullName evidence="2">Type II toxin-antitoxin system RelE/ParE family toxin</fullName>
    </submittedName>
</protein>
<dbReference type="InterPro" id="IPR007712">
    <property type="entry name" value="RelE/ParE_toxin"/>
</dbReference>
<dbReference type="OrthoDB" id="9798046at2"/>
<sequence>MADVDEIVDYIFADNLAAALDLEQLIHDSVNHLTRLPYIGWRGRVMNTWELIFHPNHFIVYELDETHVKIMRIVHTRRKYPA</sequence>
<dbReference type="AlphaFoldDB" id="A0A3S9SID7"/>
<organism evidence="2 3">
    <name type="scientific">Eikenella corrodens</name>
    <dbReference type="NCBI Taxonomy" id="539"/>
    <lineage>
        <taxon>Bacteria</taxon>
        <taxon>Pseudomonadati</taxon>
        <taxon>Pseudomonadota</taxon>
        <taxon>Betaproteobacteria</taxon>
        <taxon>Neisseriales</taxon>
        <taxon>Neisseriaceae</taxon>
        <taxon>Eikenella</taxon>
    </lineage>
</organism>
<dbReference type="Pfam" id="PF05016">
    <property type="entry name" value="ParE_toxin"/>
    <property type="match status" value="1"/>
</dbReference>
<dbReference type="EMBL" id="CP034670">
    <property type="protein sequence ID" value="AZR59282.1"/>
    <property type="molecule type" value="Genomic_DNA"/>
</dbReference>
<name>A0A3S9SID7_EIKCO</name>
<evidence type="ECO:0000313" key="2">
    <source>
        <dbReference type="EMBL" id="AZR59282.1"/>
    </source>
</evidence>
<accession>A0A3S9SID7</accession>
<dbReference type="Proteomes" id="UP000282435">
    <property type="component" value="Chromosome"/>
</dbReference>
<gene>
    <name evidence="2" type="ORF">ELB75_04130</name>
</gene>
<reference evidence="2 3" key="1">
    <citation type="submission" date="2018-12" db="EMBL/GenBank/DDBJ databases">
        <title>Genome sequencing of Eikenella corrodens KCOM 3110 (= JS217).</title>
        <authorList>
            <person name="Koo J.-K."/>
            <person name="Park S.-N."/>
            <person name="Lim Y.K."/>
        </authorList>
    </citation>
    <scope>NUCLEOTIDE SEQUENCE [LARGE SCALE GENOMIC DNA]</scope>
    <source>
        <strain evidence="2 3">KCOM 3110</strain>
    </source>
</reference>